<evidence type="ECO:0000256" key="1">
    <source>
        <dbReference type="ARBA" id="ARBA00023125"/>
    </source>
</evidence>
<reference evidence="3 4" key="1">
    <citation type="submission" date="2017-05" db="EMBL/GenBank/DDBJ databases">
        <title>The Genome Sequence of Enterococcus faecium 7H8_DIV0219.</title>
        <authorList>
            <consortium name="The Broad Institute Genomics Platform"/>
            <consortium name="The Broad Institute Genomic Center for Infectious Diseases"/>
            <person name="Earl A."/>
            <person name="Manson A."/>
            <person name="Schwartman J."/>
            <person name="Gilmore M."/>
            <person name="Abouelleil A."/>
            <person name="Cao P."/>
            <person name="Chapman S."/>
            <person name="Cusick C."/>
            <person name="Shea T."/>
            <person name="Young S."/>
            <person name="Neafsey D."/>
            <person name="Nusbaum C."/>
            <person name="Birren B."/>
        </authorList>
    </citation>
    <scope>NUCLEOTIDE SEQUENCE [LARGE SCALE GENOMIC DNA]</scope>
    <source>
        <strain evidence="3 4">7H8_DIV0219</strain>
    </source>
</reference>
<gene>
    <name evidence="3" type="ORF">A5810_002834</name>
</gene>
<dbReference type="PANTHER" id="PTHR46558">
    <property type="entry name" value="TRACRIPTIONAL REGULATORY PROTEIN-RELATED-RELATED"/>
    <property type="match status" value="1"/>
</dbReference>
<dbReference type="Gene3D" id="1.10.260.40">
    <property type="entry name" value="lambda repressor-like DNA-binding domains"/>
    <property type="match status" value="1"/>
</dbReference>
<dbReference type="PANTHER" id="PTHR46558:SF11">
    <property type="entry name" value="HTH-TYPE TRANSCRIPTIONAL REGULATOR XRE"/>
    <property type="match status" value="1"/>
</dbReference>
<dbReference type="SUPFAM" id="SSF47413">
    <property type="entry name" value="lambda repressor-like DNA-binding domains"/>
    <property type="match status" value="1"/>
</dbReference>
<dbReference type="Proteomes" id="UP000194885">
    <property type="component" value="Unassembled WGS sequence"/>
</dbReference>
<feature type="domain" description="HTH cro/C1-type" evidence="2">
    <location>
        <begin position="6"/>
        <end position="60"/>
    </location>
</feature>
<protein>
    <recommendedName>
        <fullName evidence="2">HTH cro/C1-type domain-containing protein</fullName>
    </recommendedName>
</protein>
<dbReference type="PROSITE" id="PS50943">
    <property type="entry name" value="HTH_CROC1"/>
    <property type="match status" value="1"/>
</dbReference>
<name>A0A2C9X4S3_ENTFC</name>
<dbReference type="InterPro" id="IPR001387">
    <property type="entry name" value="Cro/C1-type_HTH"/>
</dbReference>
<organism evidence="3 4">
    <name type="scientific">Enterococcus faecium</name>
    <name type="common">Streptococcus faecium</name>
    <dbReference type="NCBI Taxonomy" id="1352"/>
    <lineage>
        <taxon>Bacteria</taxon>
        <taxon>Bacillati</taxon>
        <taxon>Bacillota</taxon>
        <taxon>Bacilli</taxon>
        <taxon>Lactobacillales</taxon>
        <taxon>Enterococcaceae</taxon>
        <taxon>Enterococcus</taxon>
    </lineage>
</organism>
<sequence>MISISLRSARVNAGLTIKEAANIIGIHHETLSKYEKDSSDIPMSLLNKLSDLYQIPTDYIFLGKMYDLIRNIENKRGKQPA</sequence>
<dbReference type="AlphaFoldDB" id="A0A2C9X4S3"/>
<evidence type="ECO:0000313" key="3">
    <source>
        <dbReference type="EMBL" id="OTN87516.1"/>
    </source>
</evidence>
<dbReference type="SMART" id="SM00530">
    <property type="entry name" value="HTH_XRE"/>
    <property type="match status" value="1"/>
</dbReference>
<keyword evidence="1" id="KW-0238">DNA-binding</keyword>
<evidence type="ECO:0000259" key="2">
    <source>
        <dbReference type="PROSITE" id="PS50943"/>
    </source>
</evidence>
<dbReference type="EMBL" id="NGKW01000008">
    <property type="protein sequence ID" value="OTN87516.1"/>
    <property type="molecule type" value="Genomic_DNA"/>
</dbReference>
<evidence type="ECO:0000313" key="4">
    <source>
        <dbReference type="Proteomes" id="UP000194885"/>
    </source>
</evidence>
<accession>A0A2C9X4S3</accession>
<dbReference type="Pfam" id="PF01381">
    <property type="entry name" value="HTH_3"/>
    <property type="match status" value="1"/>
</dbReference>
<dbReference type="GO" id="GO:0003677">
    <property type="term" value="F:DNA binding"/>
    <property type="evidence" value="ECO:0007669"/>
    <property type="project" value="UniProtKB-KW"/>
</dbReference>
<dbReference type="CDD" id="cd00093">
    <property type="entry name" value="HTH_XRE"/>
    <property type="match status" value="1"/>
</dbReference>
<comment type="caution">
    <text evidence="3">The sequence shown here is derived from an EMBL/GenBank/DDBJ whole genome shotgun (WGS) entry which is preliminary data.</text>
</comment>
<dbReference type="InterPro" id="IPR010982">
    <property type="entry name" value="Lambda_DNA-bd_dom_sf"/>
</dbReference>
<proteinExistence type="predicted"/>